<keyword evidence="2 4" id="KW-0378">Hydrolase</keyword>
<evidence type="ECO:0000313" key="5">
    <source>
        <dbReference type="Proteomes" id="UP001595772"/>
    </source>
</evidence>
<comment type="similarity">
    <text evidence="1">Belongs to the AB hydrolase superfamily. AB hydrolase 2 family.</text>
</comment>
<dbReference type="GO" id="GO:0016787">
    <property type="term" value="F:hydrolase activity"/>
    <property type="evidence" value="ECO:0007669"/>
    <property type="project" value="UniProtKB-KW"/>
</dbReference>
<name>A0ABV8GTU8_9BACI</name>
<dbReference type="RefSeq" id="WP_379494754.1">
    <property type="nucleotide sequence ID" value="NZ_JBHSAO010000001.1"/>
</dbReference>
<dbReference type="Proteomes" id="UP001595772">
    <property type="component" value="Unassembled WGS sequence"/>
</dbReference>
<dbReference type="InterPro" id="IPR050565">
    <property type="entry name" value="LYPA1-2/EST-like"/>
</dbReference>
<proteinExistence type="inferred from homology"/>
<dbReference type="Gene3D" id="3.40.50.1820">
    <property type="entry name" value="alpha/beta hydrolase"/>
    <property type="match status" value="1"/>
</dbReference>
<comment type="caution">
    <text evidence="4">The sequence shown here is derived from an EMBL/GenBank/DDBJ whole genome shotgun (WGS) entry which is preliminary data.</text>
</comment>
<dbReference type="SUPFAM" id="SSF53474">
    <property type="entry name" value="alpha/beta-Hydrolases"/>
    <property type="match status" value="1"/>
</dbReference>
<evidence type="ECO:0000313" key="4">
    <source>
        <dbReference type="EMBL" id="MFC4022236.1"/>
    </source>
</evidence>
<dbReference type="EMBL" id="JBHSAO010000001">
    <property type="protein sequence ID" value="MFC4022236.1"/>
    <property type="molecule type" value="Genomic_DNA"/>
</dbReference>
<feature type="domain" description="Phospholipase/carboxylesterase/thioesterase" evidence="3">
    <location>
        <begin position="18"/>
        <end position="206"/>
    </location>
</feature>
<organism evidence="4 5">
    <name type="scientific">Oceanobacillus longus</name>
    <dbReference type="NCBI Taxonomy" id="930120"/>
    <lineage>
        <taxon>Bacteria</taxon>
        <taxon>Bacillati</taxon>
        <taxon>Bacillota</taxon>
        <taxon>Bacilli</taxon>
        <taxon>Bacillales</taxon>
        <taxon>Bacillaceae</taxon>
        <taxon>Oceanobacillus</taxon>
    </lineage>
</organism>
<dbReference type="Pfam" id="PF02230">
    <property type="entry name" value="Abhydrolase_2"/>
    <property type="match status" value="1"/>
</dbReference>
<dbReference type="InterPro" id="IPR003140">
    <property type="entry name" value="PLipase/COase/thioEstase"/>
</dbReference>
<accession>A0ABV8GTU8</accession>
<evidence type="ECO:0000259" key="3">
    <source>
        <dbReference type="Pfam" id="PF02230"/>
    </source>
</evidence>
<evidence type="ECO:0000256" key="1">
    <source>
        <dbReference type="ARBA" id="ARBA00006499"/>
    </source>
</evidence>
<dbReference type="PANTHER" id="PTHR10655:SF17">
    <property type="entry name" value="LYSOPHOSPHOLIPASE-LIKE PROTEIN 1"/>
    <property type="match status" value="1"/>
</dbReference>
<protein>
    <submittedName>
        <fullName evidence="4">Alpha/beta hydrolase</fullName>
    </submittedName>
</protein>
<dbReference type="PANTHER" id="PTHR10655">
    <property type="entry name" value="LYSOPHOSPHOLIPASE-RELATED"/>
    <property type="match status" value="1"/>
</dbReference>
<evidence type="ECO:0000256" key="2">
    <source>
        <dbReference type="ARBA" id="ARBA00022801"/>
    </source>
</evidence>
<reference evidence="5" key="1">
    <citation type="journal article" date="2019" name="Int. J. Syst. Evol. Microbiol.">
        <title>The Global Catalogue of Microorganisms (GCM) 10K type strain sequencing project: providing services to taxonomists for standard genome sequencing and annotation.</title>
        <authorList>
            <consortium name="The Broad Institute Genomics Platform"/>
            <consortium name="The Broad Institute Genome Sequencing Center for Infectious Disease"/>
            <person name="Wu L."/>
            <person name="Ma J."/>
        </authorList>
    </citation>
    <scope>NUCLEOTIDE SEQUENCE [LARGE SCALE GENOMIC DNA]</scope>
    <source>
        <strain evidence="5">IBRC-M 10703</strain>
    </source>
</reference>
<gene>
    <name evidence="4" type="ORF">ACFOUV_00225</name>
</gene>
<dbReference type="InterPro" id="IPR029058">
    <property type="entry name" value="AB_hydrolase_fold"/>
</dbReference>
<sequence>MDTPMIYEMRKPSTIKEGKTYPALYLIHGMGSNEQDLLGLVQGLEESCYIFSVRGPISQPPGYAFFTIEGFGNPNREVFDQAITQLTQFIDYTCERYPIDKDKLHFTGFSQGAILSMTLGVVLGNRVKGIAALSGYIPEFVKHDYDIKDVRNLSIFISHGEMDQVLPFKWASENEKFFKEQGANVIFKQYASGHTVSQENYNDLREWFGMIGL</sequence>
<keyword evidence="5" id="KW-1185">Reference proteome</keyword>